<evidence type="ECO:0000313" key="3">
    <source>
        <dbReference type="RefSeq" id="XP_026093544.1"/>
    </source>
</evidence>
<dbReference type="RefSeq" id="XP_026093544.1">
    <property type="nucleotide sequence ID" value="XM_026237759.1"/>
</dbReference>
<dbReference type="PANTHER" id="PTHR33480">
    <property type="entry name" value="SET DOMAIN-CONTAINING PROTEIN-RELATED"/>
    <property type="match status" value="1"/>
</dbReference>
<dbReference type="GeneID" id="113066103"/>
<proteinExistence type="predicted"/>
<dbReference type="Proteomes" id="UP000515129">
    <property type="component" value="Chromosome 4"/>
</dbReference>
<feature type="region of interest" description="Disordered" evidence="1">
    <location>
        <begin position="24"/>
        <end position="49"/>
    </location>
</feature>
<protein>
    <submittedName>
        <fullName evidence="3">Uncharacterized protein LOC113066103 isoform X2</fullName>
    </submittedName>
</protein>
<reference evidence="3" key="1">
    <citation type="submission" date="2025-08" db="UniProtKB">
        <authorList>
            <consortium name="RefSeq"/>
        </authorList>
    </citation>
    <scope>IDENTIFICATION</scope>
    <source>
        <strain evidence="3">Wakin</strain>
        <tissue evidence="3">Muscle</tissue>
    </source>
</reference>
<evidence type="ECO:0000256" key="1">
    <source>
        <dbReference type="SAM" id="MobiDB-lite"/>
    </source>
</evidence>
<dbReference type="PANTHER" id="PTHR33480:SF5">
    <property type="entry name" value="SI:DKEY-51D8.9"/>
    <property type="match status" value="1"/>
</dbReference>
<sequence length="459" mass="52617">MAFIKEESQDIRIVEVFSLKHEDTEEQTGFDHQSDQIGTTDSYSNKNRNKDRVHTENCIHQAKDEMDVPENLCSDVTNSYSHTKEELSECEMSNTEQQIYPFLETSEKEEKAKQAQWKVAEEKAIQGKLLTKARMELNEYAQGCASLQPNVIKVKVSSNTPRQRIYDKKNFCLYCEKPYAKITRHLIQKHSGEVEVAKALSCKQDSTKRNLFLTKIRNMGNYHHNSSVLSSGKGEIIPKRQATSVSTATDYLPCKFCFAMYIKTDLWKHHKRCKLQVKDKMPVKQKVQASCSLLLPMDSTISSGLQKVIEDMTFDDITQVVKSDPLILSLGERMFLKNGEVGRHRADIRNRMRELARLLLVARAIDKDVVALKDLINPVKFNTVLEAVKKMTGFDSSTNQFSVPSTALKLRRSFVKVSYILQGEALRQEDDALKGRAEHFSKLIELEWTIHVPFKNKLM</sequence>
<accession>A0A6P6MAI5</accession>
<feature type="compositionally biased region" description="Polar residues" evidence="1">
    <location>
        <begin position="35"/>
        <end position="46"/>
    </location>
</feature>
<keyword evidence="2" id="KW-1185">Reference proteome</keyword>
<organism evidence="2 3">
    <name type="scientific">Carassius auratus</name>
    <name type="common">Goldfish</name>
    <dbReference type="NCBI Taxonomy" id="7957"/>
    <lineage>
        <taxon>Eukaryota</taxon>
        <taxon>Metazoa</taxon>
        <taxon>Chordata</taxon>
        <taxon>Craniata</taxon>
        <taxon>Vertebrata</taxon>
        <taxon>Euteleostomi</taxon>
        <taxon>Actinopterygii</taxon>
        <taxon>Neopterygii</taxon>
        <taxon>Teleostei</taxon>
        <taxon>Ostariophysi</taxon>
        <taxon>Cypriniformes</taxon>
        <taxon>Cyprinidae</taxon>
        <taxon>Cyprininae</taxon>
        <taxon>Carassius</taxon>
    </lineage>
</organism>
<gene>
    <name evidence="3" type="primary">LOC113066103</name>
</gene>
<name>A0A6P6MAI5_CARAU</name>
<dbReference type="AlphaFoldDB" id="A0A6P6MAI5"/>
<evidence type="ECO:0000313" key="2">
    <source>
        <dbReference type="Proteomes" id="UP000515129"/>
    </source>
</evidence>